<keyword evidence="7 9" id="KW-0472">Membrane</keyword>
<feature type="transmembrane region" description="Helical" evidence="9">
    <location>
        <begin position="88"/>
        <end position="109"/>
    </location>
</feature>
<dbReference type="PANTHER" id="PTHR35011:SF10">
    <property type="entry name" value="TRAP TRANSPORTER SMALL PERMEASE PROTEIN"/>
    <property type="match status" value="1"/>
</dbReference>
<evidence type="ECO:0000256" key="9">
    <source>
        <dbReference type="SAM" id="Phobius"/>
    </source>
</evidence>
<keyword evidence="5 9" id="KW-0812">Transmembrane</keyword>
<dbReference type="GO" id="GO:0022857">
    <property type="term" value="F:transmembrane transporter activity"/>
    <property type="evidence" value="ECO:0007669"/>
    <property type="project" value="TreeGrafter"/>
</dbReference>
<accession>A0A653AIB2</accession>
<comment type="subcellular location">
    <subcellularLocation>
        <location evidence="1">Cell inner membrane</location>
        <topology evidence="1">Multi-pass membrane protein</topology>
    </subcellularLocation>
</comment>
<evidence type="ECO:0000256" key="1">
    <source>
        <dbReference type="ARBA" id="ARBA00004429"/>
    </source>
</evidence>
<protein>
    <submittedName>
        <fullName evidence="11">Tripartite ATP-independent periplasmic transporter DctQ component</fullName>
    </submittedName>
</protein>
<evidence type="ECO:0000256" key="2">
    <source>
        <dbReference type="ARBA" id="ARBA00022448"/>
    </source>
</evidence>
<feature type="transmembrane region" description="Helical" evidence="9">
    <location>
        <begin position="129"/>
        <end position="149"/>
    </location>
</feature>
<dbReference type="GO" id="GO:0015740">
    <property type="term" value="P:C4-dicarboxylate transport"/>
    <property type="evidence" value="ECO:0007669"/>
    <property type="project" value="TreeGrafter"/>
</dbReference>
<dbReference type="InterPro" id="IPR007387">
    <property type="entry name" value="TRAP_DctQ"/>
</dbReference>
<evidence type="ECO:0000256" key="6">
    <source>
        <dbReference type="ARBA" id="ARBA00022989"/>
    </source>
</evidence>
<evidence type="ECO:0000256" key="5">
    <source>
        <dbReference type="ARBA" id="ARBA00022692"/>
    </source>
</evidence>
<feature type="transmembrane region" description="Helical" evidence="9">
    <location>
        <begin position="49"/>
        <end position="67"/>
    </location>
</feature>
<dbReference type="EMBL" id="UPXX01000032">
    <property type="protein sequence ID" value="VBB47778.1"/>
    <property type="molecule type" value="Genomic_DNA"/>
</dbReference>
<gene>
    <name evidence="11" type="ORF">TRIP_B50573</name>
</gene>
<evidence type="ECO:0000256" key="8">
    <source>
        <dbReference type="ARBA" id="ARBA00038436"/>
    </source>
</evidence>
<comment type="similarity">
    <text evidence="8">Belongs to the TRAP transporter small permease family.</text>
</comment>
<evidence type="ECO:0000313" key="11">
    <source>
        <dbReference type="EMBL" id="VBB47778.1"/>
    </source>
</evidence>
<keyword evidence="4" id="KW-0997">Cell inner membrane</keyword>
<dbReference type="Pfam" id="PF04290">
    <property type="entry name" value="DctQ"/>
    <property type="match status" value="1"/>
</dbReference>
<evidence type="ECO:0000256" key="7">
    <source>
        <dbReference type="ARBA" id="ARBA00023136"/>
    </source>
</evidence>
<dbReference type="AlphaFoldDB" id="A0A653AIB2"/>
<feature type="domain" description="Tripartite ATP-independent periplasmic transporters DctQ component" evidence="10">
    <location>
        <begin position="26"/>
        <end position="155"/>
    </location>
</feature>
<evidence type="ECO:0000259" key="10">
    <source>
        <dbReference type="Pfam" id="PF04290"/>
    </source>
</evidence>
<dbReference type="InterPro" id="IPR055348">
    <property type="entry name" value="DctQ"/>
</dbReference>
<organism evidence="11">
    <name type="scientific">Uncultured Desulfatiglans sp</name>
    <dbReference type="NCBI Taxonomy" id="1748965"/>
    <lineage>
        <taxon>Bacteria</taxon>
        <taxon>Pseudomonadati</taxon>
        <taxon>Thermodesulfobacteriota</taxon>
        <taxon>Desulfobacteria</taxon>
        <taxon>Desulfatiglandales</taxon>
        <taxon>Desulfatiglandaceae</taxon>
        <taxon>Desulfatiglans</taxon>
        <taxon>environmental samples</taxon>
    </lineage>
</organism>
<evidence type="ECO:0000256" key="4">
    <source>
        <dbReference type="ARBA" id="ARBA00022519"/>
    </source>
</evidence>
<evidence type="ECO:0000256" key="3">
    <source>
        <dbReference type="ARBA" id="ARBA00022475"/>
    </source>
</evidence>
<name>A0A653AIB2_UNCDX</name>
<dbReference type="PANTHER" id="PTHR35011">
    <property type="entry name" value="2,3-DIKETO-L-GULONATE TRAP TRANSPORTER SMALL PERMEASE PROTEIN YIAM"/>
    <property type="match status" value="1"/>
</dbReference>
<reference evidence="11" key="1">
    <citation type="submission" date="2018-07" db="EMBL/GenBank/DDBJ databases">
        <authorList>
            <consortium name="Genoscope - CEA"/>
            <person name="William W."/>
        </authorList>
    </citation>
    <scope>NUCLEOTIDE SEQUENCE</scope>
    <source>
        <strain evidence="11">IK1</strain>
    </source>
</reference>
<keyword evidence="6 9" id="KW-1133">Transmembrane helix</keyword>
<sequence>MDFLDKMSRVLNRGLIWIGGLFLAAMILLTCANIFLRIVWVPVQGAYELMGYFGAIAGAFALGSTQIRRGHISVDVLYNSFPAGVRRGLTFLNSLLCLVFFCMAAWQITRYGTTLWRTGEVTETLRIPYFPFIYGMALGCGFLALVFLVDLLRTLFPREEGQK</sequence>
<keyword evidence="3" id="KW-1003">Cell membrane</keyword>
<proteinExistence type="inferred from homology"/>
<dbReference type="GO" id="GO:0005886">
    <property type="term" value="C:plasma membrane"/>
    <property type="evidence" value="ECO:0007669"/>
    <property type="project" value="UniProtKB-SubCell"/>
</dbReference>
<keyword evidence="2" id="KW-0813">Transport</keyword>
<feature type="transmembrane region" description="Helical" evidence="9">
    <location>
        <begin position="15"/>
        <end position="43"/>
    </location>
</feature>